<dbReference type="PANTHER" id="PTHR24559:SF439">
    <property type="entry name" value="RETROTRANSPOSON, UNCLASSIFIED-LIKE PROTEIN"/>
    <property type="match status" value="1"/>
</dbReference>
<dbReference type="InterPro" id="IPR043128">
    <property type="entry name" value="Rev_trsase/Diguanyl_cyclase"/>
</dbReference>
<protein>
    <recommendedName>
        <fullName evidence="1">Reverse transcriptase domain-containing protein</fullName>
    </recommendedName>
</protein>
<dbReference type="Gene3D" id="3.10.10.10">
    <property type="entry name" value="HIV Type 1 Reverse Transcriptase, subunit A, domain 1"/>
    <property type="match status" value="1"/>
</dbReference>
<sequence>MWISNIVLVKKKNGQIQVCVDFRDLNNVCPKDDFPLPTTELMIDATTGHEALSFMDGSFGYNQIHMAPTDEELMAFHTPKGIYCYKVMNFGLKNAGATYQRAMQRIFDDMLYKNVECYVDDLVVKPKKQEEHLYD</sequence>
<reference evidence="2" key="2">
    <citation type="journal article" date="2024" name="Plant">
        <title>Genomic evolution and insights into agronomic trait innovations of Sesamum species.</title>
        <authorList>
            <person name="Miao H."/>
            <person name="Wang L."/>
            <person name="Qu L."/>
            <person name="Liu H."/>
            <person name="Sun Y."/>
            <person name="Le M."/>
            <person name="Wang Q."/>
            <person name="Wei S."/>
            <person name="Zheng Y."/>
            <person name="Lin W."/>
            <person name="Duan Y."/>
            <person name="Cao H."/>
            <person name="Xiong S."/>
            <person name="Wang X."/>
            <person name="Wei L."/>
            <person name="Li C."/>
            <person name="Ma Q."/>
            <person name="Ju M."/>
            <person name="Zhao R."/>
            <person name="Li G."/>
            <person name="Mu C."/>
            <person name="Tian Q."/>
            <person name="Mei H."/>
            <person name="Zhang T."/>
            <person name="Gao T."/>
            <person name="Zhang H."/>
        </authorList>
    </citation>
    <scope>NUCLEOTIDE SEQUENCE</scope>
    <source>
        <strain evidence="2">G02</strain>
    </source>
</reference>
<dbReference type="PANTHER" id="PTHR24559">
    <property type="entry name" value="TRANSPOSON TY3-I GAG-POL POLYPROTEIN"/>
    <property type="match status" value="1"/>
</dbReference>
<dbReference type="InterPro" id="IPR043502">
    <property type="entry name" value="DNA/RNA_pol_sf"/>
</dbReference>
<dbReference type="Gene3D" id="3.30.70.270">
    <property type="match status" value="1"/>
</dbReference>
<reference evidence="2" key="1">
    <citation type="submission" date="2020-06" db="EMBL/GenBank/DDBJ databases">
        <authorList>
            <person name="Li T."/>
            <person name="Hu X."/>
            <person name="Zhang T."/>
            <person name="Song X."/>
            <person name="Zhang H."/>
            <person name="Dai N."/>
            <person name="Sheng W."/>
            <person name="Hou X."/>
            <person name="Wei L."/>
        </authorList>
    </citation>
    <scope>NUCLEOTIDE SEQUENCE</scope>
    <source>
        <strain evidence="2">G02</strain>
        <tissue evidence="2">Leaf</tissue>
    </source>
</reference>
<dbReference type="CDD" id="cd01647">
    <property type="entry name" value="RT_LTR"/>
    <property type="match status" value="1"/>
</dbReference>
<dbReference type="Pfam" id="PF00078">
    <property type="entry name" value="RVT_1"/>
    <property type="match status" value="1"/>
</dbReference>
<feature type="domain" description="Reverse transcriptase" evidence="1">
    <location>
        <begin position="9"/>
        <end position="132"/>
    </location>
</feature>
<dbReference type="InterPro" id="IPR000477">
    <property type="entry name" value="RT_dom"/>
</dbReference>
<dbReference type="InterPro" id="IPR053134">
    <property type="entry name" value="RNA-dir_DNA_polymerase"/>
</dbReference>
<proteinExistence type="predicted"/>
<evidence type="ECO:0000313" key="2">
    <source>
        <dbReference type="EMBL" id="KAL0320236.1"/>
    </source>
</evidence>
<dbReference type="EMBL" id="JACGWJ010000024">
    <property type="protein sequence ID" value="KAL0320236.1"/>
    <property type="molecule type" value="Genomic_DNA"/>
</dbReference>
<evidence type="ECO:0000259" key="1">
    <source>
        <dbReference type="Pfam" id="PF00078"/>
    </source>
</evidence>
<dbReference type="AlphaFoldDB" id="A0AAW2LMC4"/>
<dbReference type="SUPFAM" id="SSF56672">
    <property type="entry name" value="DNA/RNA polymerases"/>
    <property type="match status" value="1"/>
</dbReference>
<name>A0AAW2LMC4_SESRA</name>
<accession>A0AAW2LMC4</accession>
<comment type="caution">
    <text evidence="2">The sequence shown here is derived from an EMBL/GenBank/DDBJ whole genome shotgun (WGS) entry which is preliminary data.</text>
</comment>
<organism evidence="2">
    <name type="scientific">Sesamum radiatum</name>
    <name type="common">Black benniseed</name>
    <dbReference type="NCBI Taxonomy" id="300843"/>
    <lineage>
        <taxon>Eukaryota</taxon>
        <taxon>Viridiplantae</taxon>
        <taxon>Streptophyta</taxon>
        <taxon>Embryophyta</taxon>
        <taxon>Tracheophyta</taxon>
        <taxon>Spermatophyta</taxon>
        <taxon>Magnoliopsida</taxon>
        <taxon>eudicotyledons</taxon>
        <taxon>Gunneridae</taxon>
        <taxon>Pentapetalae</taxon>
        <taxon>asterids</taxon>
        <taxon>lamiids</taxon>
        <taxon>Lamiales</taxon>
        <taxon>Pedaliaceae</taxon>
        <taxon>Sesamum</taxon>
    </lineage>
</organism>
<gene>
    <name evidence="2" type="ORF">Sradi_5285100</name>
</gene>